<evidence type="ECO:0000313" key="6">
    <source>
        <dbReference type="EMBL" id="GAA3892408.1"/>
    </source>
</evidence>
<evidence type="ECO:0000256" key="2">
    <source>
        <dbReference type="ARBA" id="ARBA00022723"/>
    </source>
</evidence>
<evidence type="ECO:0000256" key="1">
    <source>
        <dbReference type="ARBA" id="ARBA00001947"/>
    </source>
</evidence>
<evidence type="ECO:0000256" key="4">
    <source>
        <dbReference type="ARBA" id="ARBA00022833"/>
    </source>
</evidence>
<evidence type="ECO:0000256" key="3">
    <source>
        <dbReference type="ARBA" id="ARBA00022801"/>
    </source>
</evidence>
<reference evidence="7" key="1">
    <citation type="journal article" date="2019" name="Int. J. Syst. Evol. Microbiol.">
        <title>The Global Catalogue of Microorganisms (GCM) 10K type strain sequencing project: providing services to taxonomists for standard genome sequencing and annotation.</title>
        <authorList>
            <consortium name="The Broad Institute Genomics Platform"/>
            <consortium name="The Broad Institute Genome Sequencing Center for Infectious Disease"/>
            <person name="Wu L."/>
            <person name="Ma J."/>
        </authorList>
    </citation>
    <scope>NUCLEOTIDE SEQUENCE [LARGE SCALE GENOMIC DNA]</scope>
    <source>
        <strain evidence="7">JCM 17543</strain>
    </source>
</reference>
<dbReference type="Proteomes" id="UP001500827">
    <property type="component" value="Unassembled WGS sequence"/>
</dbReference>
<sequence length="308" mass="33744">MDGPTLIELPGKTEPPLFVSTLLHGNEDSGLGGVQRVLRSYSDALLPRSLMLLIGNVQAARQGMRRLDGQPDYNRIWPGAPSDGQTFERQIMAEVHARAVNRRAFAAIDLHNNTGRNPHYAVVCDLDPHTLGLAVLFARRAVRFRGIPGTSTASFAGVIPAATAECGLPHQEANEKAAAKFLDAVLNLDELPEGPGDRSAFDLYHSLGVVRLRKEVSFLFGADKADICFDPGIDAHNFEDLLPGTILGATVHPMPLRMIDEAGRDVAEEYFEVSGGRLRLRKKVVPAMLTTDPRIVRQDCLCYLMERL</sequence>
<gene>
    <name evidence="6" type="ORF">GCM10022276_09500</name>
</gene>
<dbReference type="Pfam" id="PF24827">
    <property type="entry name" value="AstE_AspA_cat"/>
    <property type="match status" value="1"/>
</dbReference>
<keyword evidence="3" id="KW-0378">Hydrolase</keyword>
<organism evidence="6 7">
    <name type="scientific">Sphingomonas limnosediminicola</name>
    <dbReference type="NCBI Taxonomy" id="940133"/>
    <lineage>
        <taxon>Bacteria</taxon>
        <taxon>Pseudomonadati</taxon>
        <taxon>Pseudomonadota</taxon>
        <taxon>Alphaproteobacteria</taxon>
        <taxon>Sphingomonadales</taxon>
        <taxon>Sphingomonadaceae</taxon>
        <taxon>Sphingomonas</taxon>
    </lineage>
</organism>
<keyword evidence="2" id="KW-0479">Metal-binding</keyword>
<comment type="caution">
    <text evidence="6">The sequence shown here is derived from an EMBL/GenBank/DDBJ whole genome shotgun (WGS) entry which is preliminary data.</text>
</comment>
<dbReference type="CDD" id="cd06256">
    <property type="entry name" value="M14_ASTE_ASPA-like"/>
    <property type="match status" value="1"/>
</dbReference>
<comment type="cofactor">
    <cofactor evidence="1">
        <name>Zn(2+)</name>
        <dbReference type="ChEBI" id="CHEBI:29105"/>
    </cofactor>
</comment>
<dbReference type="InterPro" id="IPR055438">
    <property type="entry name" value="AstE_AspA_cat"/>
</dbReference>
<protein>
    <recommendedName>
        <fullName evidence="5">Succinylglutamate desuccinylase/Aspartoacylase catalytic domain-containing protein</fullName>
    </recommendedName>
</protein>
<dbReference type="SUPFAM" id="SSF53187">
    <property type="entry name" value="Zn-dependent exopeptidases"/>
    <property type="match status" value="1"/>
</dbReference>
<keyword evidence="4" id="KW-0862">Zinc</keyword>
<accession>A0ABP7L066</accession>
<dbReference type="Gene3D" id="3.40.630.10">
    <property type="entry name" value="Zn peptidases"/>
    <property type="match status" value="1"/>
</dbReference>
<dbReference type="EMBL" id="BAABBM010000001">
    <property type="protein sequence ID" value="GAA3892408.1"/>
    <property type="molecule type" value="Genomic_DNA"/>
</dbReference>
<evidence type="ECO:0000313" key="7">
    <source>
        <dbReference type="Proteomes" id="UP001500827"/>
    </source>
</evidence>
<evidence type="ECO:0000259" key="5">
    <source>
        <dbReference type="Pfam" id="PF24827"/>
    </source>
</evidence>
<feature type="domain" description="Succinylglutamate desuccinylase/Aspartoacylase catalytic" evidence="5">
    <location>
        <begin position="17"/>
        <end position="134"/>
    </location>
</feature>
<proteinExistence type="predicted"/>
<keyword evidence="7" id="KW-1185">Reference proteome</keyword>
<name>A0ABP7L066_9SPHN</name>